<dbReference type="PANTHER" id="PTHR30146:SF120">
    <property type="entry name" value="ALANINE RACEMASE"/>
    <property type="match status" value="1"/>
</dbReference>
<keyword evidence="1" id="KW-0805">Transcription regulation</keyword>
<evidence type="ECO:0000256" key="2">
    <source>
        <dbReference type="ARBA" id="ARBA00023125"/>
    </source>
</evidence>
<dbReference type="InterPro" id="IPR000843">
    <property type="entry name" value="HTH_LacI"/>
</dbReference>
<dbReference type="PROSITE" id="PS50932">
    <property type="entry name" value="HTH_LACI_2"/>
    <property type="match status" value="1"/>
</dbReference>
<dbReference type="EMBL" id="RQIS01000012">
    <property type="protein sequence ID" value="RQH04739.1"/>
    <property type="molecule type" value="Genomic_DNA"/>
</dbReference>
<proteinExistence type="predicted"/>
<comment type="caution">
    <text evidence="5">The sequence shown here is derived from an EMBL/GenBank/DDBJ whole genome shotgun (WGS) entry which is preliminary data.</text>
</comment>
<dbReference type="GO" id="GO:0003700">
    <property type="term" value="F:DNA-binding transcription factor activity"/>
    <property type="evidence" value="ECO:0007669"/>
    <property type="project" value="TreeGrafter"/>
</dbReference>
<protein>
    <submittedName>
        <fullName evidence="5">LacI family transcriptional regulator</fullName>
    </submittedName>
</protein>
<name>A0A3N6MM00_9BURK</name>
<evidence type="ECO:0000256" key="1">
    <source>
        <dbReference type="ARBA" id="ARBA00023015"/>
    </source>
</evidence>
<dbReference type="Gene3D" id="1.10.260.40">
    <property type="entry name" value="lambda repressor-like DNA-binding domains"/>
    <property type="match status" value="1"/>
</dbReference>
<feature type="domain" description="HTH lacI-type" evidence="4">
    <location>
        <begin position="3"/>
        <end position="57"/>
    </location>
</feature>
<dbReference type="SUPFAM" id="SSF47413">
    <property type="entry name" value="lambda repressor-like DNA-binding domains"/>
    <property type="match status" value="1"/>
</dbReference>
<evidence type="ECO:0000256" key="3">
    <source>
        <dbReference type="ARBA" id="ARBA00023163"/>
    </source>
</evidence>
<dbReference type="InterPro" id="IPR010982">
    <property type="entry name" value="Lambda_DNA-bd_dom_sf"/>
</dbReference>
<dbReference type="SUPFAM" id="SSF53822">
    <property type="entry name" value="Periplasmic binding protein-like I"/>
    <property type="match status" value="1"/>
</dbReference>
<keyword evidence="6" id="KW-1185">Reference proteome</keyword>
<dbReference type="SMART" id="SM00354">
    <property type="entry name" value="HTH_LACI"/>
    <property type="match status" value="1"/>
</dbReference>
<dbReference type="InterPro" id="IPR028082">
    <property type="entry name" value="Peripla_BP_I"/>
</dbReference>
<accession>A0A3N6MM00</accession>
<evidence type="ECO:0000313" key="6">
    <source>
        <dbReference type="Proteomes" id="UP000272778"/>
    </source>
</evidence>
<dbReference type="Pfam" id="PF00356">
    <property type="entry name" value="LacI"/>
    <property type="match status" value="1"/>
</dbReference>
<dbReference type="GO" id="GO:0000976">
    <property type="term" value="F:transcription cis-regulatory region binding"/>
    <property type="evidence" value="ECO:0007669"/>
    <property type="project" value="TreeGrafter"/>
</dbReference>
<dbReference type="Proteomes" id="UP000272778">
    <property type="component" value="Unassembled WGS sequence"/>
</dbReference>
<dbReference type="AlphaFoldDB" id="A0A3N6MM00"/>
<keyword evidence="3" id="KW-0804">Transcription</keyword>
<gene>
    <name evidence="5" type="ORF">D1Y85_17805</name>
</gene>
<reference evidence="5 6" key="1">
    <citation type="submission" date="2018-11" db="EMBL/GenBank/DDBJ databases">
        <title>Paraburkholderia sp. DHOA04, isolated from soil.</title>
        <authorList>
            <person name="Gao Z.-H."/>
            <person name="Qiu L.-H."/>
            <person name="Fu J.-C."/>
        </authorList>
    </citation>
    <scope>NUCLEOTIDE SEQUENCE [LARGE SCALE GENOMIC DNA]</scope>
    <source>
        <strain evidence="5 6">DHOA04</strain>
    </source>
</reference>
<dbReference type="InterPro" id="IPR046335">
    <property type="entry name" value="LacI/GalR-like_sensor"/>
</dbReference>
<evidence type="ECO:0000313" key="5">
    <source>
        <dbReference type="EMBL" id="RQH04739.1"/>
    </source>
</evidence>
<dbReference type="OrthoDB" id="269117at2"/>
<dbReference type="Pfam" id="PF13377">
    <property type="entry name" value="Peripla_BP_3"/>
    <property type="match status" value="1"/>
</dbReference>
<dbReference type="Gene3D" id="3.40.50.2300">
    <property type="match status" value="2"/>
</dbReference>
<dbReference type="PANTHER" id="PTHR30146">
    <property type="entry name" value="LACI-RELATED TRANSCRIPTIONAL REPRESSOR"/>
    <property type="match status" value="1"/>
</dbReference>
<dbReference type="CDD" id="cd06267">
    <property type="entry name" value="PBP1_LacI_sugar_binding-like"/>
    <property type="match status" value="1"/>
</dbReference>
<dbReference type="PROSITE" id="PS00356">
    <property type="entry name" value="HTH_LACI_1"/>
    <property type="match status" value="1"/>
</dbReference>
<organism evidence="5 6">
    <name type="scientific">Paraburkholderia dinghuensis</name>
    <dbReference type="NCBI Taxonomy" id="2305225"/>
    <lineage>
        <taxon>Bacteria</taxon>
        <taxon>Pseudomonadati</taxon>
        <taxon>Pseudomonadota</taxon>
        <taxon>Betaproteobacteria</taxon>
        <taxon>Burkholderiales</taxon>
        <taxon>Burkholderiaceae</taxon>
        <taxon>Paraburkholderia</taxon>
    </lineage>
</organism>
<evidence type="ECO:0000259" key="4">
    <source>
        <dbReference type="PROSITE" id="PS50932"/>
    </source>
</evidence>
<keyword evidence="2" id="KW-0238">DNA-binding</keyword>
<sequence>MGTTIRDVAQAANVSIGTVSRALKNQSGLSESTRARIVEVARALGYDCAQLRPRIRRLTFLLHRQHNNFAASPFFSHVLHGVEDACREHGIVPALLTAGPADDTIRQLRLHAPDAIAVAGFVEPETLGALVALQRPLVLIDLWAPDLRSVNIDNVAGATLAMNHLFAMGRRRVAFIGGSLAHFSIAQRALGYRRAFFEAGLLFDPSLEVTIDAGLDPDTGAARAMAHLLDETRGAAPDAVFAYNDAAALAAMRVCQSRGLRVPEDIAIIGFDDIAGAAHAVPSLSTIAVDKETLGRRGVELLLEEAPSVTEIFLPVQLIARGSTTAKVLPATEGTRTTQPDLRMTDHPSAPNAALTCADADDAIAEDTAAARATRGTAARAALKPR</sequence>
<dbReference type="CDD" id="cd01392">
    <property type="entry name" value="HTH_LacI"/>
    <property type="match status" value="1"/>
</dbReference>